<dbReference type="AlphaFoldDB" id="A0A8K0CZU8"/>
<evidence type="ECO:0000256" key="1">
    <source>
        <dbReference type="ARBA" id="ARBA00004123"/>
    </source>
</evidence>
<evidence type="ECO:0000259" key="3">
    <source>
        <dbReference type="Pfam" id="PF24493"/>
    </source>
</evidence>
<evidence type="ECO:0000256" key="2">
    <source>
        <dbReference type="ARBA" id="ARBA00023242"/>
    </source>
</evidence>
<evidence type="ECO:0000259" key="4">
    <source>
        <dbReference type="Pfam" id="PF25458"/>
    </source>
</evidence>
<comment type="subcellular location">
    <subcellularLocation>
        <location evidence="1">Nucleus</location>
    </subcellularLocation>
</comment>
<evidence type="ECO:0008006" key="7">
    <source>
        <dbReference type="Google" id="ProtNLM"/>
    </source>
</evidence>
<feature type="domain" description="INTS4 8 helical bundle" evidence="3">
    <location>
        <begin position="29"/>
        <end position="228"/>
    </location>
</feature>
<reference evidence="5" key="1">
    <citation type="submission" date="2019-08" db="EMBL/GenBank/DDBJ databases">
        <title>The genome of the North American firefly Photinus pyralis.</title>
        <authorList>
            <consortium name="Photinus pyralis genome working group"/>
            <person name="Fallon T.R."/>
            <person name="Sander Lower S.E."/>
            <person name="Weng J.-K."/>
        </authorList>
    </citation>
    <scope>NUCLEOTIDE SEQUENCE</scope>
    <source>
        <strain evidence="5">TRF0915ILg1</strain>
        <tissue evidence="5">Whole body</tissue>
    </source>
</reference>
<evidence type="ECO:0000313" key="6">
    <source>
        <dbReference type="Proteomes" id="UP000801492"/>
    </source>
</evidence>
<keyword evidence="2" id="KW-0539">Nucleus</keyword>
<dbReference type="PANTHER" id="PTHR20938:SF0">
    <property type="entry name" value="INTEGRATOR COMPLEX SUBUNIT 4"/>
    <property type="match status" value="1"/>
</dbReference>
<accession>A0A8K0CZU8</accession>
<keyword evidence="6" id="KW-1185">Reference proteome</keyword>
<dbReference type="GO" id="GO:0032039">
    <property type="term" value="C:integrator complex"/>
    <property type="evidence" value="ECO:0007669"/>
    <property type="project" value="TreeGrafter"/>
</dbReference>
<dbReference type="PANTHER" id="PTHR20938">
    <property type="entry name" value="INTEGRATOR COMPLEX SUBUNIT 4"/>
    <property type="match status" value="1"/>
</dbReference>
<comment type="caution">
    <text evidence="5">The sequence shown here is derived from an EMBL/GenBank/DDBJ whole genome shotgun (WGS) entry which is preliminary data.</text>
</comment>
<organism evidence="5 6">
    <name type="scientific">Ignelater luminosus</name>
    <name type="common">Cucubano</name>
    <name type="synonym">Pyrophorus luminosus</name>
    <dbReference type="NCBI Taxonomy" id="2038154"/>
    <lineage>
        <taxon>Eukaryota</taxon>
        <taxon>Metazoa</taxon>
        <taxon>Ecdysozoa</taxon>
        <taxon>Arthropoda</taxon>
        <taxon>Hexapoda</taxon>
        <taxon>Insecta</taxon>
        <taxon>Pterygota</taxon>
        <taxon>Neoptera</taxon>
        <taxon>Endopterygota</taxon>
        <taxon>Coleoptera</taxon>
        <taxon>Polyphaga</taxon>
        <taxon>Elateriformia</taxon>
        <taxon>Elateroidea</taxon>
        <taxon>Elateridae</taxon>
        <taxon>Agrypninae</taxon>
        <taxon>Pyrophorini</taxon>
        <taxon>Ignelater</taxon>
    </lineage>
</organism>
<dbReference type="EMBL" id="VTPC01007568">
    <property type="protein sequence ID" value="KAF2893883.1"/>
    <property type="molecule type" value="Genomic_DNA"/>
</dbReference>
<dbReference type="Pfam" id="PF25458">
    <property type="entry name" value="INTS4_C"/>
    <property type="match status" value="1"/>
</dbReference>
<dbReference type="Proteomes" id="UP000801492">
    <property type="component" value="Unassembled WGS sequence"/>
</dbReference>
<dbReference type="OrthoDB" id="18190at2759"/>
<gene>
    <name evidence="5" type="ORF">ILUMI_12289</name>
</gene>
<dbReference type="InterPro" id="IPR056235">
    <property type="entry name" value="INTS4_8HBD"/>
</dbReference>
<dbReference type="InterPro" id="IPR057412">
    <property type="entry name" value="INTS4_C"/>
</dbReference>
<name>A0A8K0CZU8_IGNLU</name>
<evidence type="ECO:0000313" key="5">
    <source>
        <dbReference type="EMBL" id="KAF2893883.1"/>
    </source>
</evidence>
<proteinExistence type="predicted"/>
<sequence>MPTLVPVLSLSESNGTTIVRPTSVPESLEFLKTVVNGLDSTEASYRVQTTLLQTAKEHLNRLSDMDLTVAGTAQFISLYIGAHLLMSQILEKGLWKNPSTLATQQANNLKTNIQQLLENCLKMQFLFVGLSPVESCSVKQFRLRALALNLIYIVKGSNASALAPCHHFLSAVEEMQKELTTNGLEPDSFTLSVFKELAALEEPKPGAVARILIPILSESKLGKIPAPNIAIQMSSAAILEPSGQTDTTLKFTAGLIMAVPFEAELYNLSDPSRLRLKIKYPDQRTQVILPRPAHLKPLHYDNPNNQESEMAGHNLRLLTTVLISHQVWSEACNVEISIALSVPEADIGKRKSSNDGNSCLLNLCKPIKISVAPKPIKKTL</sequence>
<feature type="domain" description="Integrator complex subunit 4/Protein SIEL C-terminal Ig-like" evidence="4">
    <location>
        <begin position="238"/>
        <end position="375"/>
    </location>
</feature>
<dbReference type="GO" id="GO:0016180">
    <property type="term" value="P:snRNA processing"/>
    <property type="evidence" value="ECO:0007669"/>
    <property type="project" value="TreeGrafter"/>
</dbReference>
<dbReference type="Pfam" id="PF24493">
    <property type="entry name" value="INTS4_8HBD"/>
    <property type="match status" value="1"/>
</dbReference>
<protein>
    <recommendedName>
        <fullName evidence="7">Integrator complex subunit 4</fullName>
    </recommendedName>
</protein>